<evidence type="ECO:0000313" key="2">
    <source>
        <dbReference type="Proteomes" id="UP000250266"/>
    </source>
</evidence>
<sequence length="56" mass="6676">MSCPKSWQLVFSCATRDISPSRGFRGHCHRHFLPTIVWHEWLQKNEQMAPHMRSLI</sequence>
<keyword evidence="2" id="KW-1185">Reference proteome</keyword>
<organism evidence="1 2">
    <name type="scientific">Lepidopterella palustris CBS 459.81</name>
    <dbReference type="NCBI Taxonomy" id="1314670"/>
    <lineage>
        <taxon>Eukaryota</taxon>
        <taxon>Fungi</taxon>
        <taxon>Dikarya</taxon>
        <taxon>Ascomycota</taxon>
        <taxon>Pezizomycotina</taxon>
        <taxon>Dothideomycetes</taxon>
        <taxon>Pleosporomycetidae</taxon>
        <taxon>Mytilinidiales</taxon>
        <taxon>Argynnaceae</taxon>
        <taxon>Lepidopterella</taxon>
    </lineage>
</organism>
<dbReference type="AlphaFoldDB" id="A0A8E2JCG5"/>
<name>A0A8E2JCG5_9PEZI</name>
<protein>
    <submittedName>
        <fullName evidence="1">Uncharacterized protein</fullName>
    </submittedName>
</protein>
<evidence type="ECO:0000313" key="1">
    <source>
        <dbReference type="EMBL" id="OCK77327.1"/>
    </source>
</evidence>
<reference evidence="1 2" key="1">
    <citation type="journal article" date="2016" name="Nat. Commun.">
        <title>Ectomycorrhizal ecology is imprinted in the genome of the dominant symbiotic fungus Cenococcum geophilum.</title>
        <authorList>
            <consortium name="DOE Joint Genome Institute"/>
            <person name="Peter M."/>
            <person name="Kohler A."/>
            <person name="Ohm R.A."/>
            <person name="Kuo A."/>
            <person name="Krutzmann J."/>
            <person name="Morin E."/>
            <person name="Arend M."/>
            <person name="Barry K.W."/>
            <person name="Binder M."/>
            <person name="Choi C."/>
            <person name="Clum A."/>
            <person name="Copeland A."/>
            <person name="Grisel N."/>
            <person name="Haridas S."/>
            <person name="Kipfer T."/>
            <person name="LaButti K."/>
            <person name="Lindquist E."/>
            <person name="Lipzen A."/>
            <person name="Maire R."/>
            <person name="Meier B."/>
            <person name="Mihaltcheva S."/>
            <person name="Molinier V."/>
            <person name="Murat C."/>
            <person name="Poggeler S."/>
            <person name="Quandt C.A."/>
            <person name="Sperisen C."/>
            <person name="Tritt A."/>
            <person name="Tisserant E."/>
            <person name="Crous P.W."/>
            <person name="Henrissat B."/>
            <person name="Nehls U."/>
            <person name="Egli S."/>
            <person name="Spatafora J.W."/>
            <person name="Grigoriev I.V."/>
            <person name="Martin F.M."/>
        </authorList>
    </citation>
    <scope>NUCLEOTIDE SEQUENCE [LARGE SCALE GENOMIC DNA]</scope>
    <source>
        <strain evidence="1 2">CBS 459.81</strain>
    </source>
</reference>
<proteinExistence type="predicted"/>
<gene>
    <name evidence="1" type="ORF">K432DRAFT_445415</name>
</gene>
<accession>A0A8E2JCG5</accession>
<dbReference type="EMBL" id="KV745136">
    <property type="protein sequence ID" value="OCK77327.1"/>
    <property type="molecule type" value="Genomic_DNA"/>
</dbReference>
<dbReference type="Proteomes" id="UP000250266">
    <property type="component" value="Unassembled WGS sequence"/>
</dbReference>
<dbReference type="OrthoDB" id="5244543at2759"/>